<reference evidence="4" key="2">
    <citation type="submission" date="2020-11" db="EMBL/GenBank/DDBJ databases">
        <authorList>
            <consortium name="DOE Joint Genome Institute"/>
            <person name="Kuo A."/>
            <person name="Miyauchi S."/>
            <person name="Kiss E."/>
            <person name="Drula E."/>
            <person name="Kohler A."/>
            <person name="Sanchez-Garcia M."/>
            <person name="Andreopoulos B."/>
            <person name="Barry K.W."/>
            <person name="Bonito G."/>
            <person name="Buee M."/>
            <person name="Carver A."/>
            <person name="Chen C."/>
            <person name="Cichocki N."/>
            <person name="Clum A."/>
            <person name="Culley D."/>
            <person name="Crous P.W."/>
            <person name="Fauchery L."/>
            <person name="Girlanda M."/>
            <person name="Hayes R."/>
            <person name="Keri Z."/>
            <person name="Labutti K."/>
            <person name="Lipzen A."/>
            <person name="Lombard V."/>
            <person name="Magnuson J."/>
            <person name="Maillard F."/>
            <person name="Morin E."/>
            <person name="Murat C."/>
            <person name="Nolan M."/>
            <person name="Ohm R."/>
            <person name="Pangilinan J."/>
            <person name="Pereira M."/>
            <person name="Perotto S."/>
            <person name="Peter M."/>
            <person name="Riley R."/>
            <person name="Sitrit Y."/>
            <person name="Stielow B."/>
            <person name="Szollosi G."/>
            <person name="Zifcakova L."/>
            <person name="Stursova M."/>
            <person name="Spatafora J.W."/>
            <person name="Tedersoo L."/>
            <person name="Vaario L.-M."/>
            <person name="Yamada A."/>
            <person name="Yan M."/>
            <person name="Wang P."/>
            <person name="Xu J."/>
            <person name="Bruns T."/>
            <person name="Baldrian P."/>
            <person name="Vilgalys R."/>
            <person name="Henrissat B."/>
            <person name="Grigoriev I.V."/>
            <person name="Hibbett D."/>
            <person name="Nagy L.G."/>
            <person name="Martin F.M."/>
        </authorList>
    </citation>
    <scope>NUCLEOTIDE SEQUENCE</scope>
    <source>
        <strain evidence="4">UH-Tt-Lm1</strain>
    </source>
</reference>
<name>A0A9P6L7J2_9AGAM</name>
<dbReference type="InterPro" id="IPR007111">
    <property type="entry name" value="NACHT_NTPase"/>
</dbReference>
<dbReference type="Gene3D" id="3.40.50.300">
    <property type="entry name" value="P-loop containing nucleotide triphosphate hydrolases"/>
    <property type="match status" value="1"/>
</dbReference>
<dbReference type="Pfam" id="PF24883">
    <property type="entry name" value="NPHP3_N"/>
    <property type="match status" value="1"/>
</dbReference>
<feature type="compositionally biased region" description="Basic and acidic residues" evidence="2">
    <location>
        <begin position="9"/>
        <end position="18"/>
    </location>
</feature>
<keyword evidence="1" id="KW-0677">Repeat</keyword>
<feature type="compositionally biased region" description="Basic and acidic residues" evidence="2">
    <location>
        <begin position="41"/>
        <end position="55"/>
    </location>
</feature>
<proteinExistence type="predicted"/>
<dbReference type="SUPFAM" id="SSF101908">
    <property type="entry name" value="Putative isomerase YbhE"/>
    <property type="match status" value="1"/>
</dbReference>
<dbReference type="InterPro" id="IPR027417">
    <property type="entry name" value="P-loop_NTPase"/>
</dbReference>
<protein>
    <recommendedName>
        <fullName evidence="3">NACHT domain-containing protein</fullName>
    </recommendedName>
</protein>
<accession>A0A9P6L7J2</accession>
<keyword evidence="5" id="KW-1185">Reference proteome</keyword>
<feature type="region of interest" description="Disordered" evidence="2">
    <location>
        <begin position="1"/>
        <end position="89"/>
    </location>
</feature>
<reference evidence="4" key="1">
    <citation type="journal article" date="2020" name="Nat. Commun.">
        <title>Large-scale genome sequencing of mycorrhizal fungi provides insights into the early evolution of symbiotic traits.</title>
        <authorList>
            <person name="Miyauchi S."/>
            <person name="Kiss E."/>
            <person name="Kuo A."/>
            <person name="Drula E."/>
            <person name="Kohler A."/>
            <person name="Sanchez-Garcia M."/>
            <person name="Morin E."/>
            <person name="Andreopoulos B."/>
            <person name="Barry K.W."/>
            <person name="Bonito G."/>
            <person name="Buee M."/>
            <person name="Carver A."/>
            <person name="Chen C."/>
            <person name="Cichocki N."/>
            <person name="Clum A."/>
            <person name="Culley D."/>
            <person name="Crous P.W."/>
            <person name="Fauchery L."/>
            <person name="Girlanda M."/>
            <person name="Hayes R.D."/>
            <person name="Keri Z."/>
            <person name="LaButti K."/>
            <person name="Lipzen A."/>
            <person name="Lombard V."/>
            <person name="Magnuson J."/>
            <person name="Maillard F."/>
            <person name="Murat C."/>
            <person name="Nolan M."/>
            <person name="Ohm R.A."/>
            <person name="Pangilinan J."/>
            <person name="Pereira M.F."/>
            <person name="Perotto S."/>
            <person name="Peter M."/>
            <person name="Pfister S."/>
            <person name="Riley R."/>
            <person name="Sitrit Y."/>
            <person name="Stielow J.B."/>
            <person name="Szollosi G."/>
            <person name="Zifcakova L."/>
            <person name="Stursova M."/>
            <person name="Spatafora J.W."/>
            <person name="Tedersoo L."/>
            <person name="Vaario L.M."/>
            <person name="Yamada A."/>
            <person name="Yan M."/>
            <person name="Wang P."/>
            <person name="Xu J."/>
            <person name="Bruns T."/>
            <person name="Baldrian P."/>
            <person name="Vilgalys R."/>
            <person name="Dunand C."/>
            <person name="Henrissat B."/>
            <person name="Grigoriev I.V."/>
            <person name="Hibbett D."/>
            <person name="Nagy L.G."/>
            <person name="Martin F.M."/>
        </authorList>
    </citation>
    <scope>NUCLEOTIDE SEQUENCE</scope>
    <source>
        <strain evidence="4">UH-Tt-Lm1</strain>
    </source>
</reference>
<dbReference type="SUPFAM" id="SSF52540">
    <property type="entry name" value="P-loop containing nucleoside triphosphate hydrolases"/>
    <property type="match status" value="1"/>
</dbReference>
<dbReference type="SUPFAM" id="SSF50978">
    <property type="entry name" value="WD40 repeat-like"/>
    <property type="match status" value="1"/>
</dbReference>
<sequence>MPAILITTHDPEHEREVPLDAPNDSSGLIACDFSPIGQREPGVRDEGEYQDRGKFAESPPQAPAEQAAQSAHPGENAQQTVQSGGSRVAGRDWKDRAIGVVGIASDIAMGAAEAFSPLKAALATISAGTAAVKDKIESLGLRIATLEKVFERPTDDEVEKARREQLQLRFKIIEETLRSLHQKSTIVRVADHVQDSEEVSGLLEDLREAINDYQMVQQMAMYDQGCKLIDAAERTTLNNFRQAQGAEYRHVGRKRCLKGTRRAVLDEIELWARDFAKLPVYWLNGLAGTGKSTIAQTIAERMFAEGQLGASFFCSRGFEDRSNLHFIFPTLAVQLARKYPEFRSVFVPLVHSDPGIAYESLYNQMDKLIVGPLKNFPISTIIVIDALDECRDEEPASAILSVLARLVIQVPKVKFFLTGRPEPCIREGFRLPLLVDATDTFVLHEVHPNQINSDIQQFLEKTFSEITSRHTGLDSWPTKEQLDLLCKRAAGLFVYAVATVKFINTRNYHPRKRLDVLLELPDSSVHEGKTKFNANTSLDSLYGSILREAFGVDGAEHDPKVCSVLGAVVLAANPLSPFAIAMLFGIDLEDVAPLLLSVHSLLVLHEDINKPVQPFHKSFPDFITDPTRCTNQRFYISPSHHLDLLVCCLNLMNNTLEKNMCQLPEAVANSNIHDLQERADKNISQALQYACRSWHKHLVNEPTANRHEITSALCCFLEKKFLFWLEVLSVLGIVRNAVDALKVVAEWLEETSLLEVANDCFRFVLGFFEIISTSAPHIYHSALFLSPKESIVQKNYGPQVDPLAKIICGVPSLWDPCIANVGFLTSISGTGILDAMTLRPLYTVYPQSRGSSWNKVVFSSDSYFLAGYSQMSDCIVTWDLQTGGVIGDISTEGAGRCDSMSFSECGTMLGGLFDQTIMIYNILSNTCISSHQVQEPAVYTIWTCGEYLQFATVNSGSVIIWQVKFNSEGNAPANVSFLSTPKDCFSRNLALLPALSQLAFVVEGRVVVWDAQNHKVLLNFVAAEWPMNISFSSKGHFLICGTRGIVSYLWKRSPSGYLLHQEFGSRFPMNIPLVSPNEESVILFATGDSLIQLWHIPNASTSFSSVSAQAHDQYEDFIIDFSADESLIAVAEELCNTVTILAMNSGAALLVIDTDTGVRGVKMAEDKIIVIGDGKMVTWNLSRRDGVLHADWAQTVPFQPPPRNVELFWTLVAVAPNLNYLAIRGTSESEESEEPEERLCLYNMHNGEMLAVASSTGWVPGFTPDSCGVWMSTDSGEVDQWTIVKEGGSNGIKLQQVETAITPHNGFPWHSSCGYQLTDDGRILSSSGKQLLWLPHHWRPGGIFRVRWSGNILVVWNPSLPEPIILKLEV</sequence>
<comment type="caution">
    <text evidence="4">The sequence shown here is derived from an EMBL/GenBank/DDBJ whole genome shotgun (WGS) entry which is preliminary data.</text>
</comment>
<dbReference type="Proteomes" id="UP000736335">
    <property type="component" value="Unassembled WGS sequence"/>
</dbReference>
<dbReference type="Gene3D" id="2.130.10.10">
    <property type="entry name" value="YVTN repeat-like/Quinoprotein amine dehydrogenase"/>
    <property type="match status" value="2"/>
</dbReference>
<dbReference type="PANTHER" id="PTHR10039">
    <property type="entry name" value="AMELOGENIN"/>
    <property type="match status" value="1"/>
</dbReference>
<dbReference type="PROSITE" id="PS50837">
    <property type="entry name" value="NACHT"/>
    <property type="match status" value="1"/>
</dbReference>
<dbReference type="InterPro" id="IPR056884">
    <property type="entry name" value="NPHP3-like_N"/>
</dbReference>
<dbReference type="OrthoDB" id="308690at2759"/>
<dbReference type="EMBL" id="WIUZ02000006">
    <property type="protein sequence ID" value="KAF9785740.1"/>
    <property type="molecule type" value="Genomic_DNA"/>
</dbReference>
<feature type="compositionally biased region" description="Polar residues" evidence="2">
    <location>
        <begin position="76"/>
        <end position="85"/>
    </location>
</feature>
<dbReference type="InterPro" id="IPR015943">
    <property type="entry name" value="WD40/YVTN_repeat-like_dom_sf"/>
</dbReference>
<evidence type="ECO:0000256" key="2">
    <source>
        <dbReference type="SAM" id="MobiDB-lite"/>
    </source>
</evidence>
<dbReference type="PANTHER" id="PTHR10039:SF17">
    <property type="entry name" value="FUNGAL STAND N-TERMINAL GOODBYE DOMAIN-CONTAINING PROTEIN-RELATED"/>
    <property type="match status" value="1"/>
</dbReference>
<evidence type="ECO:0000256" key="1">
    <source>
        <dbReference type="ARBA" id="ARBA00022737"/>
    </source>
</evidence>
<evidence type="ECO:0000313" key="4">
    <source>
        <dbReference type="EMBL" id="KAF9785740.1"/>
    </source>
</evidence>
<gene>
    <name evidence="4" type="ORF">BJ322DRAFT_1210370</name>
</gene>
<evidence type="ECO:0000259" key="3">
    <source>
        <dbReference type="PROSITE" id="PS50837"/>
    </source>
</evidence>
<evidence type="ECO:0000313" key="5">
    <source>
        <dbReference type="Proteomes" id="UP000736335"/>
    </source>
</evidence>
<organism evidence="4 5">
    <name type="scientific">Thelephora terrestris</name>
    <dbReference type="NCBI Taxonomy" id="56493"/>
    <lineage>
        <taxon>Eukaryota</taxon>
        <taxon>Fungi</taxon>
        <taxon>Dikarya</taxon>
        <taxon>Basidiomycota</taxon>
        <taxon>Agaricomycotina</taxon>
        <taxon>Agaricomycetes</taxon>
        <taxon>Thelephorales</taxon>
        <taxon>Thelephoraceae</taxon>
        <taxon>Thelephora</taxon>
    </lineage>
</organism>
<dbReference type="InterPro" id="IPR036322">
    <property type="entry name" value="WD40_repeat_dom_sf"/>
</dbReference>
<feature type="domain" description="NACHT" evidence="3">
    <location>
        <begin position="279"/>
        <end position="421"/>
    </location>
</feature>
<feature type="compositionally biased region" description="Low complexity" evidence="2">
    <location>
        <begin position="56"/>
        <end position="71"/>
    </location>
</feature>